<dbReference type="PANTHER" id="PTHR39083">
    <property type="entry name" value="CYCLIC DI-GMP-BINDING PROTEIN"/>
    <property type="match status" value="1"/>
</dbReference>
<organism evidence="16 17">
    <name type="scientific">Xanthomonas chitinilytica</name>
    <dbReference type="NCBI Taxonomy" id="2989819"/>
    <lineage>
        <taxon>Bacteria</taxon>
        <taxon>Pseudomonadati</taxon>
        <taxon>Pseudomonadota</taxon>
        <taxon>Gammaproteobacteria</taxon>
        <taxon>Lysobacterales</taxon>
        <taxon>Lysobacteraceae</taxon>
        <taxon>Xanthomonas</taxon>
    </lineage>
</organism>
<sequence>MTLRHLLSCLLLPSLLLAAAASAQETPAAAGTERPIAEATQWQDTRSFQQLGRAGDMLLLGIRNTEAVEFQVRRDRIVKQAQLDLRYTASPSLLPTQSHLRVYLNDALMTVLPVATDAPAGTPLRQQVTLDPRLIGDFNRVRLEFVGHYTDICEDPAHSSLWLNVAADSALLLQGQVLAMKDDLANFPLPFFDYRDPSRLQLPVVFAGQPSLAQQRSAALLASYFGSMAGWWRQASFPVSYDALPASGHAVVFATNERRPAFLAGHPPVDGPVVELMSVPERRDDKLLLVLGRNDEDLHTAVAALAAGDMLFRGTRVSIDELKPLKPRKPYDAPNWTRTDRPVRLTELLEYPQQLQANGVAPEPITVGLNLPPDLFIWRNQGIPLKLRYRYTPPFSNDESKLIVSINDQLISSFPLLQHRQAGKLDEIRLPVLNDRAGSGDGKLLIPALQVGERNRLRFDFSFSSMVGSAQRDRCQTMLPPNVQAAIEGDSSIDFSGFHHYMGLPNLSAFALSGFPFTRMADLSETVVLMPAGADAQQVGTLLDLVGGLGAQSGYPAFGLRLGDDAGSLSRLDADLIVVGDLPAAMRDKAEPAVLLQQRRSTLVGGHVATPAEAASRARTRSGADAVLGGEVSVSAEAPMAAIVGFQSPFHPQRSVVSLAASQDGDFQLLRDTLTDTGKRQAVAGSVAVIRSSGVSSQFVGEHYYVGTLPWWMLLWFHLSGHPVLLAVLAVVVVVSASFLLWRALRWVARRRLDPDA</sequence>
<evidence type="ECO:0000256" key="2">
    <source>
        <dbReference type="ARBA" id="ARBA00004377"/>
    </source>
</evidence>
<evidence type="ECO:0000256" key="5">
    <source>
        <dbReference type="ARBA" id="ARBA00011437"/>
    </source>
</evidence>
<name>A0ABT3JSJ6_9XANT</name>
<keyword evidence="17" id="KW-1185">Reference proteome</keyword>
<dbReference type="NCBIfam" id="NF008325">
    <property type="entry name" value="PRK11114.1-3"/>
    <property type="match status" value="1"/>
</dbReference>
<evidence type="ECO:0000256" key="7">
    <source>
        <dbReference type="ARBA" id="ARBA00022475"/>
    </source>
</evidence>
<dbReference type="EMBL" id="JAPCHY010000002">
    <property type="protein sequence ID" value="MCW4471466.1"/>
    <property type="molecule type" value="Genomic_DNA"/>
</dbReference>
<dbReference type="PRINTS" id="PR01440">
    <property type="entry name" value="CELLSNTHASEB"/>
</dbReference>
<keyword evidence="7 15" id="KW-1003">Cell membrane</keyword>
<dbReference type="Gene3D" id="2.60.120.260">
    <property type="entry name" value="Galactose-binding domain-like"/>
    <property type="match status" value="2"/>
</dbReference>
<evidence type="ECO:0000256" key="10">
    <source>
        <dbReference type="ARBA" id="ARBA00022692"/>
    </source>
</evidence>
<comment type="pathway">
    <text evidence="3 15">Glycan metabolism; bacterial cellulose biosynthesis.</text>
</comment>
<comment type="subcellular location">
    <subcellularLocation>
        <location evidence="2">Cell inner membrane</location>
        <topology evidence="2">Single-pass membrane protein</topology>
    </subcellularLocation>
</comment>
<evidence type="ECO:0000256" key="12">
    <source>
        <dbReference type="ARBA" id="ARBA00022989"/>
    </source>
</evidence>
<reference evidence="16 17" key="1">
    <citation type="submission" date="2022-10" db="EMBL/GenBank/DDBJ databases">
        <title>Xanthomonas sp. H13-6.</title>
        <authorList>
            <person name="Liu X."/>
            <person name="Deng Z."/>
            <person name="Jiang Y."/>
            <person name="Yu T."/>
            <person name="Ai J."/>
        </authorList>
    </citation>
    <scope>NUCLEOTIDE SEQUENCE [LARGE SCALE GENOMIC DNA]</scope>
    <source>
        <strain evidence="16 17">H13-6</strain>
    </source>
</reference>
<evidence type="ECO:0000313" key="16">
    <source>
        <dbReference type="EMBL" id="MCW4471466.1"/>
    </source>
</evidence>
<evidence type="ECO:0000256" key="8">
    <source>
        <dbReference type="ARBA" id="ARBA00022519"/>
    </source>
</evidence>
<evidence type="ECO:0000256" key="14">
    <source>
        <dbReference type="ARBA" id="ARBA00033444"/>
    </source>
</evidence>
<dbReference type="NCBIfam" id="NF008323">
    <property type="entry name" value="PRK11114.1-1"/>
    <property type="match status" value="1"/>
</dbReference>
<dbReference type="RefSeq" id="WP_265126418.1">
    <property type="nucleotide sequence ID" value="NZ_JAPCHY010000002.1"/>
</dbReference>
<dbReference type="InterPro" id="IPR003920">
    <property type="entry name" value="Cell_synth_B"/>
</dbReference>
<keyword evidence="12 15" id="KW-1133">Transmembrane helix</keyword>
<protein>
    <recommendedName>
        <fullName evidence="6 15">Cyclic di-GMP-binding protein</fullName>
    </recommendedName>
    <alternativeName>
        <fullName evidence="14 15">Cellulose synthase regulatory subunit</fullName>
    </alternativeName>
</protein>
<comment type="caution">
    <text evidence="16">The sequence shown here is derived from an EMBL/GenBank/DDBJ whole genome shotgun (WGS) entry which is preliminary data.</text>
</comment>
<keyword evidence="13 15" id="KW-0472">Membrane</keyword>
<evidence type="ECO:0000256" key="4">
    <source>
        <dbReference type="ARBA" id="ARBA00010714"/>
    </source>
</evidence>
<evidence type="ECO:0000256" key="15">
    <source>
        <dbReference type="RuleBase" id="RU365021"/>
    </source>
</evidence>
<keyword evidence="9 15" id="KW-0973">c-di-GMP</keyword>
<comment type="function">
    <text evidence="1 15">Binds the cellulose synthase activator, bis-(3'-5') cyclic diguanylic acid (c-di-GMP).</text>
</comment>
<keyword evidence="10 15" id="KW-0812">Transmembrane</keyword>
<dbReference type="Pfam" id="PF03170">
    <property type="entry name" value="BcsB"/>
    <property type="match status" value="1"/>
</dbReference>
<feature type="chain" id="PRO_5044962829" description="Cyclic di-GMP-binding protein" evidence="15">
    <location>
        <begin position="24"/>
        <end position="757"/>
    </location>
</feature>
<evidence type="ECO:0000313" key="17">
    <source>
        <dbReference type="Proteomes" id="UP001209922"/>
    </source>
</evidence>
<dbReference type="InterPro" id="IPR018513">
    <property type="entry name" value="Cell_synthase_bac"/>
</dbReference>
<evidence type="ECO:0000256" key="11">
    <source>
        <dbReference type="ARBA" id="ARBA00022916"/>
    </source>
</evidence>
<feature type="signal peptide" evidence="15">
    <location>
        <begin position="1"/>
        <end position="23"/>
    </location>
</feature>
<accession>A0ABT3JSJ6</accession>
<dbReference type="PANTHER" id="PTHR39083:SF1">
    <property type="entry name" value="CYCLIC DI-GMP-BINDING PROTEIN"/>
    <property type="match status" value="1"/>
</dbReference>
<keyword evidence="15" id="KW-0732">Signal</keyword>
<evidence type="ECO:0000256" key="3">
    <source>
        <dbReference type="ARBA" id="ARBA00005186"/>
    </source>
</evidence>
<comment type="similarity">
    <text evidence="4 15">Belongs to the AcsB/BcsB family.</text>
</comment>
<feature type="transmembrane region" description="Helical" evidence="15">
    <location>
        <begin position="724"/>
        <end position="742"/>
    </location>
</feature>
<proteinExistence type="inferred from homology"/>
<comment type="subunit">
    <text evidence="5 15">Tightly associated with the cellulose synthase catalytic subunit.</text>
</comment>
<evidence type="ECO:0000256" key="9">
    <source>
        <dbReference type="ARBA" id="ARBA00022636"/>
    </source>
</evidence>
<keyword evidence="11 15" id="KW-0135">Cellulose biosynthesis</keyword>
<keyword evidence="8 15" id="KW-0997">Cell inner membrane</keyword>
<evidence type="ECO:0000256" key="1">
    <source>
        <dbReference type="ARBA" id="ARBA00002057"/>
    </source>
</evidence>
<dbReference type="Proteomes" id="UP001209922">
    <property type="component" value="Unassembled WGS sequence"/>
</dbReference>
<evidence type="ECO:0000256" key="6">
    <source>
        <dbReference type="ARBA" id="ARBA00021844"/>
    </source>
</evidence>
<gene>
    <name evidence="16" type="primary">bcsB</name>
    <name evidence="16" type="ORF">OK345_02965</name>
</gene>
<evidence type="ECO:0000256" key="13">
    <source>
        <dbReference type="ARBA" id="ARBA00023136"/>
    </source>
</evidence>